<evidence type="ECO:0000313" key="2">
    <source>
        <dbReference type="EMBL" id="CAF0845402.1"/>
    </source>
</evidence>
<dbReference type="PANTHER" id="PTHR31497:SF0">
    <property type="entry name" value="AUTOCRINE PROLIFERATION REPRESSOR PROTEIN A"/>
    <property type="match status" value="1"/>
</dbReference>
<dbReference type="InterPro" id="IPR009199">
    <property type="entry name" value="PhoPQ-act_pathogen-rel_PqaA"/>
</dbReference>
<gene>
    <name evidence="2" type="ORF">OXX778_LOCUS8674</name>
</gene>
<dbReference type="AlphaFoldDB" id="A0A813VMF9"/>
<dbReference type="EMBL" id="CAJNOC010001214">
    <property type="protein sequence ID" value="CAF0845402.1"/>
    <property type="molecule type" value="Genomic_DNA"/>
</dbReference>
<accession>A0A813VMF9</accession>
<dbReference type="Gene3D" id="3.40.50.1820">
    <property type="entry name" value="alpha/beta hydrolase"/>
    <property type="match status" value="1"/>
</dbReference>
<feature type="signal peptide" evidence="1">
    <location>
        <begin position="1"/>
        <end position="18"/>
    </location>
</feature>
<comment type="caution">
    <text evidence="2">The sequence shown here is derived from an EMBL/GenBank/DDBJ whole genome shotgun (WGS) entry which is preliminary data.</text>
</comment>
<protein>
    <recommendedName>
        <fullName evidence="4">Autocrine proliferation repressor A-like</fullName>
    </recommendedName>
</protein>
<dbReference type="InterPro" id="IPR029058">
    <property type="entry name" value="AB_hydrolase_fold"/>
</dbReference>
<evidence type="ECO:0000313" key="3">
    <source>
        <dbReference type="Proteomes" id="UP000663879"/>
    </source>
</evidence>
<dbReference type="PANTHER" id="PTHR31497">
    <property type="entry name" value="AUTOCRINE PROLIFERATION REPRESSOR PROTEIN A"/>
    <property type="match status" value="1"/>
</dbReference>
<sequence>MNLGIFLTISAIVQLINSTPLEDFVNNNDDLSIVKRTILNTTKTDRLTTLKYNFTSLKWFNESFSSSSIWWHYVYINIPTNLKPSSPIYFHIDNGDNNKDADGSNSLISLLASNCQCVTVTMRQIPNQPFRLKLDPNDGLKKEDDLIASSFYVYMNFKNKFPNSNNIPLLFPMTKAVKRGMDMVVEVLNEKNIEFLENFIVSGASKRGWVSYLTAAVDPRIFAVIPIVFDFVNLNANFHAQYRSLGGKYTFALKDYYDYELSKNIDTIEAYDLFKLVDVNMYLENLRDKIIYMIVGTGDEFMMPENLEHFIRNLKIQTNNVFVRVLDANHYLTGQEFSLILSIQGFLVLLSKGPSYFPKYDWKFSNSLTEGKIEGKISNLKAFESYEFNSYSARTANNKRIDFRKNTIKGPQQIKWVKNVLVKSSPITKTSLSRNVSVKISKSNYIGFYLESTLKFKGEKQYFVFSSNINIAPDTYPIGDCIGAECKGQLV</sequence>
<feature type="chain" id="PRO_5032915401" description="Autocrine proliferation repressor A-like" evidence="1">
    <location>
        <begin position="19"/>
        <end position="491"/>
    </location>
</feature>
<dbReference type="Proteomes" id="UP000663879">
    <property type="component" value="Unassembled WGS sequence"/>
</dbReference>
<reference evidence="2" key="1">
    <citation type="submission" date="2021-02" db="EMBL/GenBank/DDBJ databases">
        <authorList>
            <person name="Nowell W R."/>
        </authorList>
    </citation>
    <scope>NUCLEOTIDE SEQUENCE</scope>
    <source>
        <strain evidence="2">Ploen Becks lab</strain>
    </source>
</reference>
<keyword evidence="1" id="KW-0732">Signal</keyword>
<dbReference type="OrthoDB" id="2020799at2759"/>
<dbReference type="Pfam" id="PF10142">
    <property type="entry name" value="PhoPQ_related"/>
    <property type="match status" value="1"/>
</dbReference>
<organism evidence="2 3">
    <name type="scientific">Brachionus calyciflorus</name>
    <dbReference type="NCBI Taxonomy" id="104777"/>
    <lineage>
        <taxon>Eukaryota</taxon>
        <taxon>Metazoa</taxon>
        <taxon>Spiralia</taxon>
        <taxon>Gnathifera</taxon>
        <taxon>Rotifera</taxon>
        <taxon>Eurotatoria</taxon>
        <taxon>Monogononta</taxon>
        <taxon>Pseudotrocha</taxon>
        <taxon>Ploima</taxon>
        <taxon>Brachionidae</taxon>
        <taxon>Brachionus</taxon>
    </lineage>
</organism>
<dbReference type="SUPFAM" id="SSF53474">
    <property type="entry name" value="alpha/beta-Hydrolases"/>
    <property type="match status" value="1"/>
</dbReference>
<keyword evidence="3" id="KW-1185">Reference proteome</keyword>
<evidence type="ECO:0008006" key="4">
    <source>
        <dbReference type="Google" id="ProtNLM"/>
    </source>
</evidence>
<evidence type="ECO:0000256" key="1">
    <source>
        <dbReference type="SAM" id="SignalP"/>
    </source>
</evidence>
<proteinExistence type="predicted"/>
<name>A0A813VMF9_9BILA</name>